<proteinExistence type="predicted"/>
<evidence type="ECO:0000313" key="2">
    <source>
        <dbReference type="Proteomes" id="UP000198901"/>
    </source>
</evidence>
<dbReference type="RefSeq" id="WP_093202232.1">
    <property type="nucleotide sequence ID" value="NZ_FNGS01000004.1"/>
</dbReference>
<dbReference type="AlphaFoldDB" id="A0A1G9Q1A0"/>
<dbReference type="EMBL" id="FNGS01000004">
    <property type="protein sequence ID" value="SDM04769.1"/>
    <property type="molecule type" value="Genomic_DNA"/>
</dbReference>
<sequence>MIPRILQQPHPEIYRGTLGANATPRQIRMLLQAEYLDSLVEKVVSGYLEYDRAGFSDSEAAERGLQAVCC</sequence>
<reference evidence="1 2" key="1">
    <citation type="submission" date="2016-10" db="EMBL/GenBank/DDBJ databases">
        <authorList>
            <person name="de Groot N.N."/>
        </authorList>
    </citation>
    <scope>NUCLEOTIDE SEQUENCE [LARGE SCALE GENOMIC DNA]</scope>
    <source>
        <strain evidence="1 2">DSM 21668</strain>
    </source>
</reference>
<organism evidence="1 2">
    <name type="scientific">Siphonobacter aquaeclarae</name>
    <dbReference type="NCBI Taxonomy" id="563176"/>
    <lineage>
        <taxon>Bacteria</taxon>
        <taxon>Pseudomonadati</taxon>
        <taxon>Bacteroidota</taxon>
        <taxon>Cytophagia</taxon>
        <taxon>Cytophagales</taxon>
        <taxon>Cytophagaceae</taxon>
        <taxon>Siphonobacter</taxon>
    </lineage>
</organism>
<dbReference type="Proteomes" id="UP000198901">
    <property type="component" value="Unassembled WGS sequence"/>
</dbReference>
<name>A0A1G9Q1A0_9BACT</name>
<accession>A0A1G9Q1A0</accession>
<keyword evidence="2" id="KW-1185">Reference proteome</keyword>
<protein>
    <submittedName>
        <fullName evidence="1">Uncharacterized protein</fullName>
    </submittedName>
</protein>
<evidence type="ECO:0000313" key="1">
    <source>
        <dbReference type="EMBL" id="SDM04769.1"/>
    </source>
</evidence>
<dbReference type="STRING" id="563176.SAMN04488090_2423"/>
<gene>
    <name evidence="1" type="ORF">SAMN04488090_2423</name>
</gene>